<dbReference type="InterPro" id="IPR036921">
    <property type="entry name" value="PurM-like_N_sf"/>
</dbReference>
<dbReference type="InterPro" id="IPR010918">
    <property type="entry name" value="PurM-like_C_dom"/>
</dbReference>
<dbReference type="SUPFAM" id="SSF109736">
    <property type="entry name" value="FGAM synthase PurL, linker domain"/>
    <property type="match status" value="1"/>
</dbReference>
<dbReference type="PANTHER" id="PTHR10099:SF1">
    <property type="entry name" value="PHOSPHORIBOSYLFORMYLGLYCINAMIDINE SYNTHASE"/>
    <property type="match status" value="1"/>
</dbReference>
<keyword evidence="12" id="KW-0460">Magnesium</keyword>
<dbReference type="InterPro" id="IPR041609">
    <property type="entry name" value="PurL_linker"/>
</dbReference>
<dbReference type="NCBIfam" id="NF003672">
    <property type="entry name" value="PRK05297.1"/>
    <property type="match status" value="1"/>
</dbReference>
<dbReference type="InterPro" id="IPR029062">
    <property type="entry name" value="Class_I_gatase-like"/>
</dbReference>
<feature type="domain" description="FGAR-AT PurM N-terminal-like" evidence="22">
    <location>
        <begin position="716"/>
        <end position="870"/>
    </location>
</feature>
<sequence>MQLTSRHRLDVAITRLINRDILTIRLPIHWGVSLNVISFNKPVPIMGITRLYKSPGLKPGQVRNKCENLKRKVAQITDLQTELCYYIETNESLTEEESKVLQWILSPPLTSNDLKDTSIFDEKSSNCLTIEIGPRLNFSTAFSSNAVSICRSVRLNKIIRIEVAIRYRVSYENGAINEQLEADITDLLHDRMTECRYTKPLDTFDHGFRPDNWFEVDVLEEGRAALEKVNSKLGLAFDNWDLDFYTDLFLNKLKRNPTSVECFDLAQSNSEHSRHWFFKGRMIIDGEEKKESLIDMIIETQKYSNPNNTIKFSDNSSAIKGYRTETLRPGKTHVCSPFHLVNVDQDLIFTAETHNFPTGVAPFSGATTGTGGRLRDIQGIGRGGHYIAGTAGYSVGNLHIPGYDLPWEKNSLYPSNMASPLEIIIEASNGASDYGNKFGEPVVAGFARSFGTTDENDVRREWIKPIMFSGGLGTMDADMSQKIPPGKGMEVVKIGGPVYRIGVGGGSASSIEVQGDNKSELDFGAVQRGDPEMEQKLNRMVRACTEMGSRNPILSIHDQGAGGNGNVLKELVEPAGAVIFAKKFELGDPSISTMELWGAEYQENDAILCRSQDTDLLKEIAVREKCPVNFVGTVTEDGKIILSEEEDCDPSKYLNANYKYETRHPVDLELELVLGKMPRKTFNLKRLAVRLPPMKLPNVTVEAALERVLRLPSVASKRYLTNKVDRCVTGLIAQQQCVGPLHTPVADVAVTAISHFSTVGIATSIGEQPIKGLVDPAAGARMSVAEALSNLVFAHISDIQDVKCSGNWMWAAKLPGEGAALYEACSAMCSIMKELGIAIDGGKDSLSMAARIGEDVVKSPGTLVVSCYAPCPDIRQVVTPDLKAPAAGENGYVLFVDLSNGQNRIGGTAFAQVYNSLGNETPDVDRSDTLKNAFRATQRLIAEGKILAGHDISDGGLIACLLEMCFAGISGMNLNISHKSGSALEVLFAEELGWILEVKQTNHNYVLDVFKQFKVPVYLIGRSEGFGLSSKVKVRVQEETVLDSTVLSLMYLWEETSYQLERRQKNVEYALEEFTGLKDRTAPAYKLTFDPDVRPQVPVRKANVAVAVIREEGVNGDREMAATLMRAGFEVWDVTMQDLLRDKITFDRFRGVVFPGGFSYADVLGSAKGWAASLLFHPSLRKQLKGFISREDTFSLGVCNGCQLMSLLGWIGTENDEEANVFLDHNASERFECRWSTVKIEKSPSIMLNGMENSVLGVWIAHGEGRFTFRNHEVLEKLKRSHCLAIKYVDDYGNPTERYPLNPNGSTEGIAGICSTDGRHLAVMPHPERCTEIWQWPWKPTDWKYVNSPWQRIFDNAYAWCVSKC</sequence>
<dbReference type="Pfam" id="PF22689">
    <property type="entry name" value="FGAR-AT_PurM_N-like"/>
    <property type="match status" value="1"/>
</dbReference>
<dbReference type="FunFam" id="3.30.1330.10:FF:000010">
    <property type="entry name" value="Phosphoribosylformylglycinamidine synthase"/>
    <property type="match status" value="1"/>
</dbReference>
<dbReference type="CDD" id="cd02204">
    <property type="entry name" value="PurL_repeat2"/>
    <property type="match status" value="1"/>
</dbReference>
<keyword evidence="8" id="KW-0479">Metal-binding</keyword>
<keyword evidence="7" id="KW-0436">Ligase</keyword>
<comment type="pathway">
    <text evidence="2">Purine metabolism; IMP biosynthesis via de novo pathway; 5-amino-1-(5-phospho-D-ribosyl)imidazole from N(2)-formyl-N(1)-(5-phospho-D-ribosyl)glycinamide: step 1/2.</text>
</comment>
<evidence type="ECO:0000256" key="13">
    <source>
        <dbReference type="ARBA" id="ARBA00022962"/>
    </source>
</evidence>
<evidence type="ECO:0000256" key="7">
    <source>
        <dbReference type="ARBA" id="ARBA00022598"/>
    </source>
</evidence>
<keyword evidence="6" id="KW-0597">Phosphoprotein</keyword>
<keyword evidence="11" id="KW-0067">ATP-binding</keyword>
<evidence type="ECO:0000256" key="6">
    <source>
        <dbReference type="ARBA" id="ARBA00022553"/>
    </source>
</evidence>
<dbReference type="EC" id="6.3.5.3" evidence="4"/>
<dbReference type="CTD" id="5198"/>
<feature type="domain" description="Phosphoribosylformylglycinamidine synthase N-terminal" evidence="21">
    <location>
        <begin position="83"/>
        <end position="199"/>
    </location>
</feature>
<dbReference type="GO" id="GO:0005524">
    <property type="term" value="F:ATP binding"/>
    <property type="evidence" value="ECO:0007669"/>
    <property type="project" value="UniProtKB-KW"/>
</dbReference>
<dbReference type="SUPFAM" id="SSF82697">
    <property type="entry name" value="PurS-like"/>
    <property type="match status" value="1"/>
</dbReference>
<evidence type="ECO:0000256" key="10">
    <source>
        <dbReference type="ARBA" id="ARBA00022755"/>
    </source>
</evidence>
<evidence type="ECO:0000256" key="17">
    <source>
        <dbReference type="ARBA" id="ARBA00057317"/>
    </source>
</evidence>
<dbReference type="FunFam" id="3.90.650.10:FF:000008">
    <property type="entry name" value="Phosphoribosylformylglycinamidine synthase"/>
    <property type="match status" value="1"/>
</dbReference>
<dbReference type="FunFam" id="3.30.1330.10:FF:000007">
    <property type="entry name" value="Phosphoribosylformylglycinamidine synthase, putative"/>
    <property type="match status" value="1"/>
</dbReference>
<keyword evidence="13" id="KW-0315">Glutamine amidotransferase</keyword>
<comment type="similarity">
    <text evidence="3">In the N-terminal section; belongs to the FGAMS family.</text>
</comment>
<evidence type="ECO:0000259" key="21">
    <source>
        <dbReference type="Pfam" id="PF18076"/>
    </source>
</evidence>
<dbReference type="SUPFAM" id="SSF55326">
    <property type="entry name" value="PurM N-terminal domain-like"/>
    <property type="match status" value="2"/>
</dbReference>
<evidence type="ECO:0000256" key="3">
    <source>
        <dbReference type="ARBA" id="ARBA00008608"/>
    </source>
</evidence>
<evidence type="ECO:0000256" key="2">
    <source>
        <dbReference type="ARBA" id="ARBA00004920"/>
    </source>
</evidence>
<evidence type="ECO:0000259" key="19">
    <source>
        <dbReference type="Pfam" id="PF02769"/>
    </source>
</evidence>
<dbReference type="Pfam" id="PF18076">
    <property type="entry name" value="FGAR-AT_N"/>
    <property type="match status" value="1"/>
</dbReference>
<keyword evidence="10" id="KW-0658">Purine biosynthesis</keyword>
<dbReference type="NCBIfam" id="TIGR01735">
    <property type="entry name" value="FGAM_synt"/>
    <property type="match status" value="1"/>
</dbReference>
<dbReference type="Gene3D" id="3.90.650.10">
    <property type="entry name" value="PurM-like C-terminal domain"/>
    <property type="match status" value="2"/>
</dbReference>
<dbReference type="CDD" id="cd01740">
    <property type="entry name" value="GATase1_FGAR_AT"/>
    <property type="match status" value="1"/>
</dbReference>
<dbReference type="Gene3D" id="3.40.50.880">
    <property type="match status" value="1"/>
</dbReference>
<evidence type="ECO:0000256" key="1">
    <source>
        <dbReference type="ARBA" id="ARBA00004496"/>
    </source>
</evidence>
<feature type="domain" description="Phosphoribosylformylglycinamidine synthase linker" evidence="20">
    <location>
        <begin position="226"/>
        <end position="275"/>
    </location>
</feature>
<keyword evidence="5" id="KW-0963">Cytoplasm</keyword>
<evidence type="ECO:0000256" key="11">
    <source>
        <dbReference type="ARBA" id="ARBA00022840"/>
    </source>
</evidence>
<dbReference type="CDD" id="cd02203">
    <property type="entry name" value="PurL_repeat1"/>
    <property type="match status" value="1"/>
</dbReference>
<dbReference type="Gene3D" id="1.10.8.750">
    <property type="entry name" value="Phosphoribosylformylglycinamidine synthase, linker domain"/>
    <property type="match status" value="1"/>
</dbReference>
<dbReference type="GO" id="GO:0046872">
    <property type="term" value="F:metal ion binding"/>
    <property type="evidence" value="ECO:0007669"/>
    <property type="project" value="UniProtKB-KW"/>
</dbReference>
<dbReference type="RefSeq" id="XP_026672728.1">
    <property type="nucleotide sequence ID" value="XM_026816927.1"/>
</dbReference>
<evidence type="ECO:0000256" key="15">
    <source>
        <dbReference type="ARBA" id="ARBA00032632"/>
    </source>
</evidence>
<dbReference type="Gene3D" id="3.30.1330.10">
    <property type="entry name" value="PurM-like, N-terminal domain"/>
    <property type="match status" value="2"/>
</dbReference>
<feature type="domain" description="PurM-like C-terminal" evidence="19">
    <location>
        <begin position="902"/>
        <end position="1024"/>
    </location>
</feature>
<dbReference type="Pfam" id="PF18072">
    <property type="entry name" value="FGAR-AT_linker"/>
    <property type="match status" value="1"/>
</dbReference>
<keyword evidence="23" id="KW-1185">Reference proteome</keyword>
<evidence type="ECO:0000256" key="8">
    <source>
        <dbReference type="ARBA" id="ARBA00022723"/>
    </source>
</evidence>
<dbReference type="PANTHER" id="PTHR10099">
    <property type="entry name" value="PHOSPHORIBOSYLFORMYLGLYCINAMIDINE SYNTHASE"/>
    <property type="match status" value="1"/>
</dbReference>
<evidence type="ECO:0000256" key="18">
    <source>
        <dbReference type="ARBA" id="ARBA00071729"/>
    </source>
</evidence>
<dbReference type="GO" id="GO:0006189">
    <property type="term" value="P:'de novo' IMP biosynthetic process"/>
    <property type="evidence" value="ECO:0007669"/>
    <property type="project" value="InterPro"/>
</dbReference>
<dbReference type="PROSITE" id="PS51273">
    <property type="entry name" value="GATASE_TYPE_1"/>
    <property type="match status" value="1"/>
</dbReference>
<name>A0AAJ7WDT4_9HYME</name>
<feature type="domain" description="PurM-like C-terminal" evidence="19">
    <location>
        <begin position="487"/>
        <end position="641"/>
    </location>
</feature>
<dbReference type="FunFam" id="3.40.50.880:FF:000008">
    <property type="entry name" value="Phosphoribosylformylglycinamidine synthase"/>
    <property type="match status" value="1"/>
</dbReference>
<dbReference type="Pfam" id="PF02769">
    <property type="entry name" value="AIRS_C"/>
    <property type="match status" value="2"/>
</dbReference>
<evidence type="ECO:0000259" key="22">
    <source>
        <dbReference type="Pfam" id="PF22689"/>
    </source>
</evidence>
<dbReference type="SMART" id="SM01211">
    <property type="entry name" value="GATase_5"/>
    <property type="match status" value="1"/>
</dbReference>
<dbReference type="InterPro" id="IPR036676">
    <property type="entry name" value="PurM-like_C_sf"/>
</dbReference>
<dbReference type="GeneID" id="108629030"/>
<dbReference type="GO" id="GO:0005737">
    <property type="term" value="C:cytoplasm"/>
    <property type="evidence" value="ECO:0007669"/>
    <property type="project" value="UniProtKB-SubCell"/>
</dbReference>
<evidence type="ECO:0000313" key="24">
    <source>
        <dbReference type="RefSeq" id="XP_026672728.1"/>
    </source>
</evidence>
<evidence type="ECO:0000313" key="23">
    <source>
        <dbReference type="Proteomes" id="UP000694925"/>
    </source>
</evidence>
<dbReference type="SUPFAM" id="SSF52317">
    <property type="entry name" value="Class I glutamine amidotransferase-like"/>
    <property type="match status" value="1"/>
</dbReference>
<dbReference type="Proteomes" id="UP000694925">
    <property type="component" value="Unplaced"/>
</dbReference>
<dbReference type="InterPro" id="IPR010073">
    <property type="entry name" value="PurL_large"/>
</dbReference>
<dbReference type="InterPro" id="IPR055181">
    <property type="entry name" value="FGAR-AT_PurM_N-like"/>
</dbReference>
<evidence type="ECO:0000256" key="5">
    <source>
        <dbReference type="ARBA" id="ARBA00022490"/>
    </source>
</evidence>
<evidence type="ECO:0000256" key="14">
    <source>
        <dbReference type="ARBA" id="ARBA00029823"/>
    </source>
</evidence>
<proteinExistence type="inferred from homology"/>
<gene>
    <name evidence="24" type="primary">LOC108629030</name>
</gene>
<comment type="subcellular location">
    <subcellularLocation>
        <location evidence="1">Cytoplasm</location>
    </subcellularLocation>
</comment>
<comment type="function">
    <text evidence="17">Phosphoribosylformylglycinamidine synthase involved in the purines biosynthetic pathway. Catalyzes the ATP-dependent conversion of formylglycinamide ribonucleotide (FGAR) and glutamine to yield formylglycinamidine ribonucleotide (FGAM) and glutamate.</text>
</comment>
<evidence type="ECO:0000256" key="4">
    <source>
        <dbReference type="ARBA" id="ARBA00012747"/>
    </source>
</evidence>
<evidence type="ECO:0000256" key="9">
    <source>
        <dbReference type="ARBA" id="ARBA00022741"/>
    </source>
</evidence>
<keyword evidence="9" id="KW-0547">Nucleotide-binding</keyword>
<protein>
    <recommendedName>
        <fullName evidence="18">Phosphoribosylformylglycinamidine synthase</fullName>
        <ecNumber evidence="4">6.3.5.3</ecNumber>
    </recommendedName>
    <alternativeName>
        <fullName evidence="15">Formylglycinamide ribonucleotide amidotransferase</fullName>
    </alternativeName>
    <alternativeName>
        <fullName evidence="14">Formylglycinamide ribotide amidotransferase</fullName>
    </alternativeName>
</protein>
<dbReference type="InterPro" id="IPR040707">
    <property type="entry name" value="FGAR-AT_N"/>
</dbReference>
<dbReference type="HAMAP" id="MF_00419">
    <property type="entry name" value="PurL_1"/>
    <property type="match status" value="1"/>
</dbReference>
<organism evidence="23 24">
    <name type="scientific">Ceratina calcarata</name>
    <dbReference type="NCBI Taxonomy" id="156304"/>
    <lineage>
        <taxon>Eukaryota</taxon>
        <taxon>Metazoa</taxon>
        <taxon>Ecdysozoa</taxon>
        <taxon>Arthropoda</taxon>
        <taxon>Hexapoda</taxon>
        <taxon>Insecta</taxon>
        <taxon>Pterygota</taxon>
        <taxon>Neoptera</taxon>
        <taxon>Endopterygota</taxon>
        <taxon>Hymenoptera</taxon>
        <taxon>Apocrita</taxon>
        <taxon>Aculeata</taxon>
        <taxon>Apoidea</taxon>
        <taxon>Anthophila</taxon>
        <taxon>Apidae</taxon>
        <taxon>Ceratina</taxon>
        <taxon>Zadontomerus</taxon>
    </lineage>
</organism>
<dbReference type="FunFam" id="1.10.8.750:FF:000001">
    <property type="entry name" value="Putative phosphoribosylformylglycinamidine synthase"/>
    <property type="match status" value="1"/>
</dbReference>
<accession>A0AAJ7WDT4</accession>
<comment type="catalytic activity">
    <reaction evidence="16">
        <text>N(2)-formyl-N(1)-(5-phospho-beta-D-ribosyl)glycinamide + L-glutamine + ATP + H2O = 2-formamido-N(1)-(5-O-phospho-beta-D-ribosyl)acetamidine + L-glutamate + ADP + phosphate + H(+)</text>
        <dbReference type="Rhea" id="RHEA:17129"/>
        <dbReference type="ChEBI" id="CHEBI:15377"/>
        <dbReference type="ChEBI" id="CHEBI:15378"/>
        <dbReference type="ChEBI" id="CHEBI:29985"/>
        <dbReference type="ChEBI" id="CHEBI:30616"/>
        <dbReference type="ChEBI" id="CHEBI:43474"/>
        <dbReference type="ChEBI" id="CHEBI:58359"/>
        <dbReference type="ChEBI" id="CHEBI:147286"/>
        <dbReference type="ChEBI" id="CHEBI:147287"/>
        <dbReference type="ChEBI" id="CHEBI:456216"/>
        <dbReference type="EC" id="6.3.5.3"/>
    </reaction>
</comment>
<dbReference type="InterPro" id="IPR036604">
    <property type="entry name" value="PurS-like_sf"/>
</dbReference>
<reference evidence="24" key="1">
    <citation type="submission" date="2025-08" db="UniProtKB">
        <authorList>
            <consortium name="RefSeq"/>
        </authorList>
    </citation>
    <scope>IDENTIFICATION</scope>
    <source>
        <tissue evidence="24">Whole body</tissue>
    </source>
</reference>
<dbReference type="Pfam" id="PF13507">
    <property type="entry name" value="GATase_5"/>
    <property type="match status" value="1"/>
</dbReference>
<evidence type="ECO:0000256" key="16">
    <source>
        <dbReference type="ARBA" id="ARBA00052585"/>
    </source>
</evidence>
<dbReference type="GO" id="GO:0004642">
    <property type="term" value="F:phosphoribosylformylglycinamidine synthase activity"/>
    <property type="evidence" value="ECO:0007669"/>
    <property type="project" value="UniProtKB-EC"/>
</dbReference>
<evidence type="ECO:0000259" key="20">
    <source>
        <dbReference type="Pfam" id="PF18072"/>
    </source>
</evidence>
<dbReference type="SUPFAM" id="SSF56042">
    <property type="entry name" value="PurM C-terminal domain-like"/>
    <property type="match status" value="2"/>
</dbReference>
<evidence type="ECO:0000256" key="12">
    <source>
        <dbReference type="ARBA" id="ARBA00022842"/>
    </source>
</evidence>